<feature type="transmembrane region" description="Helical" evidence="5">
    <location>
        <begin position="31"/>
        <end position="54"/>
    </location>
</feature>
<sequence length="261" mass="29776">MAKLWRVLLCRNLNQVNSFNMTSFSSFFSTYLTHFVMLGLILTFAIAHSGLAELRMWAEERIGARLYRVIFALVSIPLAVVLLIYFFNHRYDGLQLWDVRGVTGVSEFVLILSAISFLFLYPATFNLTEVAAIKKPEVHLFETGIIRICRHPQMIGQCLWGIAHALWLGTSFTLVTAIALVVYHLFAVWHGDQRLFKRYGDAFLAVKERTSILPFVAIAQGRQQLVLQEFVRPAYIGVAITIVLFRWLHPIVITASANVNW</sequence>
<name>A0ABU5TCR7_9CYAN</name>
<evidence type="ECO:0000256" key="3">
    <source>
        <dbReference type="ARBA" id="ARBA00022989"/>
    </source>
</evidence>
<protein>
    <submittedName>
        <fullName evidence="7">NnrU family protein</fullName>
    </submittedName>
</protein>
<evidence type="ECO:0000313" key="8">
    <source>
        <dbReference type="Proteomes" id="UP001301388"/>
    </source>
</evidence>
<evidence type="ECO:0000259" key="6">
    <source>
        <dbReference type="Pfam" id="PF07298"/>
    </source>
</evidence>
<dbReference type="InterPro" id="IPR009915">
    <property type="entry name" value="NnrU_dom"/>
</dbReference>
<organism evidence="7 8">
    <name type="scientific">Pseudanabaena galeata UHCC 0370</name>
    <dbReference type="NCBI Taxonomy" id="3110310"/>
    <lineage>
        <taxon>Bacteria</taxon>
        <taxon>Bacillati</taxon>
        <taxon>Cyanobacteriota</taxon>
        <taxon>Cyanophyceae</taxon>
        <taxon>Pseudanabaenales</taxon>
        <taxon>Pseudanabaenaceae</taxon>
        <taxon>Pseudanabaena</taxon>
    </lineage>
</organism>
<evidence type="ECO:0000256" key="4">
    <source>
        <dbReference type="ARBA" id="ARBA00023136"/>
    </source>
</evidence>
<gene>
    <name evidence="7" type="ORF">VB774_00370</name>
</gene>
<feature type="transmembrane region" description="Helical" evidence="5">
    <location>
        <begin position="158"/>
        <end position="186"/>
    </location>
</feature>
<feature type="transmembrane region" description="Helical" evidence="5">
    <location>
        <begin position="108"/>
        <end position="127"/>
    </location>
</feature>
<keyword evidence="2 5" id="KW-0812">Transmembrane</keyword>
<dbReference type="PANTHER" id="PTHR35988">
    <property type="entry name" value="15-CIS-ZETA-CAROTENE ISOMERASE, CHLOROPLASTIC"/>
    <property type="match status" value="1"/>
</dbReference>
<accession>A0ABU5TCR7</accession>
<dbReference type="PANTHER" id="PTHR35988:SF2">
    <property type="entry name" value="15-CIS-ZETA-CAROTENE ISOMERASE, CHLOROPLASTIC"/>
    <property type="match status" value="1"/>
</dbReference>
<evidence type="ECO:0000256" key="5">
    <source>
        <dbReference type="SAM" id="Phobius"/>
    </source>
</evidence>
<comment type="caution">
    <text evidence="7">The sequence shown here is derived from an EMBL/GenBank/DDBJ whole genome shotgun (WGS) entry which is preliminary data.</text>
</comment>
<keyword evidence="4 5" id="KW-0472">Membrane</keyword>
<dbReference type="Gene3D" id="1.20.120.1630">
    <property type="match status" value="1"/>
</dbReference>
<comment type="subcellular location">
    <subcellularLocation>
        <location evidence="1">Membrane</location>
        <topology evidence="1">Multi-pass membrane protein</topology>
    </subcellularLocation>
</comment>
<feature type="domain" description="NnrU" evidence="6">
    <location>
        <begin position="36"/>
        <end position="255"/>
    </location>
</feature>
<dbReference type="Pfam" id="PF07298">
    <property type="entry name" value="NnrU"/>
    <property type="match status" value="1"/>
</dbReference>
<feature type="transmembrane region" description="Helical" evidence="5">
    <location>
        <begin position="230"/>
        <end position="248"/>
    </location>
</feature>
<reference evidence="7 8" key="1">
    <citation type="submission" date="2023-12" db="EMBL/GenBank/DDBJ databases">
        <title>Baltic Sea Cyanobacteria.</title>
        <authorList>
            <person name="Delbaje E."/>
            <person name="Fewer D.P."/>
            <person name="Shishido T.K."/>
        </authorList>
    </citation>
    <scope>NUCLEOTIDE SEQUENCE [LARGE SCALE GENOMIC DNA]</scope>
    <source>
        <strain evidence="7 8">UHCC 0370</strain>
    </source>
</reference>
<evidence type="ECO:0000313" key="7">
    <source>
        <dbReference type="EMBL" id="MEA5476063.1"/>
    </source>
</evidence>
<proteinExistence type="predicted"/>
<dbReference type="Proteomes" id="UP001301388">
    <property type="component" value="Unassembled WGS sequence"/>
</dbReference>
<dbReference type="EMBL" id="JAYGIE010000001">
    <property type="protein sequence ID" value="MEA5476063.1"/>
    <property type="molecule type" value="Genomic_DNA"/>
</dbReference>
<evidence type="ECO:0000256" key="2">
    <source>
        <dbReference type="ARBA" id="ARBA00022692"/>
    </source>
</evidence>
<keyword evidence="3 5" id="KW-1133">Transmembrane helix</keyword>
<keyword evidence="8" id="KW-1185">Reference proteome</keyword>
<evidence type="ECO:0000256" key="1">
    <source>
        <dbReference type="ARBA" id="ARBA00004141"/>
    </source>
</evidence>
<feature type="transmembrane region" description="Helical" evidence="5">
    <location>
        <begin position="66"/>
        <end position="88"/>
    </location>
</feature>